<protein>
    <submittedName>
        <fullName evidence="1">Uncharacterized protein</fullName>
    </submittedName>
</protein>
<proteinExistence type="predicted"/>
<gene>
    <name evidence="1" type="ORF">GCM10022255_095970</name>
</gene>
<dbReference type="EMBL" id="BAABAT010000048">
    <property type="protein sequence ID" value="GAA4261814.1"/>
    <property type="molecule type" value="Genomic_DNA"/>
</dbReference>
<name>A0ABP8DQH5_9ACTN</name>
<organism evidence="1 2">
    <name type="scientific">Dactylosporangium darangshiense</name>
    <dbReference type="NCBI Taxonomy" id="579108"/>
    <lineage>
        <taxon>Bacteria</taxon>
        <taxon>Bacillati</taxon>
        <taxon>Actinomycetota</taxon>
        <taxon>Actinomycetes</taxon>
        <taxon>Micromonosporales</taxon>
        <taxon>Micromonosporaceae</taxon>
        <taxon>Dactylosporangium</taxon>
    </lineage>
</organism>
<accession>A0ABP8DQH5</accession>
<evidence type="ECO:0000313" key="2">
    <source>
        <dbReference type="Proteomes" id="UP001500620"/>
    </source>
</evidence>
<dbReference type="RefSeq" id="WP_345138932.1">
    <property type="nucleotide sequence ID" value="NZ_BAABAT010000048.1"/>
</dbReference>
<evidence type="ECO:0000313" key="1">
    <source>
        <dbReference type="EMBL" id="GAA4261814.1"/>
    </source>
</evidence>
<dbReference type="Proteomes" id="UP001500620">
    <property type="component" value="Unassembled WGS sequence"/>
</dbReference>
<keyword evidence="2" id="KW-1185">Reference proteome</keyword>
<comment type="caution">
    <text evidence="1">The sequence shown here is derived from an EMBL/GenBank/DDBJ whole genome shotgun (WGS) entry which is preliminary data.</text>
</comment>
<reference evidence="2" key="1">
    <citation type="journal article" date="2019" name="Int. J. Syst. Evol. Microbiol.">
        <title>The Global Catalogue of Microorganisms (GCM) 10K type strain sequencing project: providing services to taxonomists for standard genome sequencing and annotation.</title>
        <authorList>
            <consortium name="The Broad Institute Genomics Platform"/>
            <consortium name="The Broad Institute Genome Sequencing Center for Infectious Disease"/>
            <person name="Wu L."/>
            <person name="Ma J."/>
        </authorList>
    </citation>
    <scope>NUCLEOTIDE SEQUENCE [LARGE SCALE GENOMIC DNA]</scope>
    <source>
        <strain evidence="2">JCM 17441</strain>
    </source>
</reference>
<sequence length="138" mass="14021">MDADLALAVVPYVTAAIGAYGTAVVDRARDAAADATADAMVGLGRRLLCRFLRHDGSSVAVGAAVQDVAEDLQDPDRVAALRSQLRKALAADPQLAAEVAALLPGTAMTAAGPRSVTVQHNTGVVQTGDGSTAWQGRA</sequence>